<name>A0ACB8DRF7_DERSI</name>
<protein>
    <submittedName>
        <fullName evidence="1">Uncharacterized protein</fullName>
    </submittedName>
</protein>
<organism evidence="1 2">
    <name type="scientific">Dermacentor silvarum</name>
    <name type="common">Tick</name>
    <dbReference type="NCBI Taxonomy" id="543639"/>
    <lineage>
        <taxon>Eukaryota</taxon>
        <taxon>Metazoa</taxon>
        <taxon>Ecdysozoa</taxon>
        <taxon>Arthropoda</taxon>
        <taxon>Chelicerata</taxon>
        <taxon>Arachnida</taxon>
        <taxon>Acari</taxon>
        <taxon>Parasitiformes</taxon>
        <taxon>Ixodida</taxon>
        <taxon>Ixodoidea</taxon>
        <taxon>Ixodidae</taxon>
        <taxon>Rhipicephalinae</taxon>
        <taxon>Dermacentor</taxon>
    </lineage>
</organism>
<dbReference type="Proteomes" id="UP000821865">
    <property type="component" value="Chromosome 10"/>
</dbReference>
<reference evidence="1" key="1">
    <citation type="submission" date="2020-05" db="EMBL/GenBank/DDBJ databases">
        <title>Large-scale comparative analyses of tick genomes elucidate their genetic diversity and vector capacities.</title>
        <authorList>
            <person name="Jia N."/>
            <person name="Wang J."/>
            <person name="Shi W."/>
            <person name="Du L."/>
            <person name="Sun Y."/>
            <person name="Zhan W."/>
            <person name="Jiang J."/>
            <person name="Wang Q."/>
            <person name="Zhang B."/>
            <person name="Ji P."/>
            <person name="Sakyi L.B."/>
            <person name="Cui X."/>
            <person name="Yuan T."/>
            <person name="Jiang B."/>
            <person name="Yang W."/>
            <person name="Lam T.T.-Y."/>
            <person name="Chang Q."/>
            <person name="Ding S."/>
            <person name="Wang X."/>
            <person name="Zhu J."/>
            <person name="Ruan X."/>
            <person name="Zhao L."/>
            <person name="Wei J."/>
            <person name="Que T."/>
            <person name="Du C."/>
            <person name="Cheng J."/>
            <person name="Dai P."/>
            <person name="Han X."/>
            <person name="Huang E."/>
            <person name="Gao Y."/>
            <person name="Liu J."/>
            <person name="Shao H."/>
            <person name="Ye R."/>
            <person name="Li L."/>
            <person name="Wei W."/>
            <person name="Wang X."/>
            <person name="Wang C."/>
            <person name="Yang T."/>
            <person name="Huo Q."/>
            <person name="Li W."/>
            <person name="Guo W."/>
            <person name="Chen H."/>
            <person name="Zhou L."/>
            <person name="Ni X."/>
            <person name="Tian J."/>
            <person name="Zhou Y."/>
            <person name="Sheng Y."/>
            <person name="Liu T."/>
            <person name="Pan Y."/>
            <person name="Xia L."/>
            <person name="Li J."/>
            <person name="Zhao F."/>
            <person name="Cao W."/>
        </authorList>
    </citation>
    <scope>NUCLEOTIDE SEQUENCE</scope>
    <source>
        <strain evidence="1">Dsil-2018</strain>
    </source>
</reference>
<evidence type="ECO:0000313" key="2">
    <source>
        <dbReference type="Proteomes" id="UP000821865"/>
    </source>
</evidence>
<proteinExistence type="predicted"/>
<dbReference type="EMBL" id="CM023479">
    <property type="protein sequence ID" value="KAH7975062.1"/>
    <property type="molecule type" value="Genomic_DNA"/>
</dbReference>
<accession>A0ACB8DRF7</accession>
<comment type="caution">
    <text evidence="1">The sequence shown here is derived from an EMBL/GenBank/DDBJ whole genome shotgun (WGS) entry which is preliminary data.</text>
</comment>
<evidence type="ECO:0000313" key="1">
    <source>
        <dbReference type="EMBL" id="KAH7975062.1"/>
    </source>
</evidence>
<sequence>MVLLFSFYACLHKADCHSNFEAWAGIGAAARQAADCGRALEVDGVDVLKCSQCDFTSYNEVALVEHQLVVHTVPLTDPVAGYRCGFCPSKFSQHDRLLCHLEKHTGSGFFRCFVCSKKFSSERHLVRHVTTTHSRVESFPCHLCPSKFSRKDTLVAHIRKHQADIAKC</sequence>
<gene>
    <name evidence="1" type="ORF">HPB49_023042</name>
</gene>
<keyword evidence="2" id="KW-1185">Reference proteome</keyword>